<sequence length="483" mass="53442">MADATLAPSSGGHGIRGHNHNIFVTRLPMILQGRRAFGGPRASPGSQQGNNTANGRFVDSDYLIWYRFTTRDDRADERRHVRILAISTLLPNRTMPNFGVFVLERLKSLAKVATITVVAPVTYFPGAGFLSRYRLRRGIPPADRIDGVEIQYPRFFSIPRYLKPLDPIFLALRLFPHVLSRAKEIDVIECNLAFPDGVAGVILGAAIGKPVSITLRGHEMNVLSEYPGRRRQILWALGRARWVFAVAEALRQKALELGLPPQKIEVIPNGVNRDRFYPIDRDEARLQLARLNGGKRLEGNVLLSVGHLVERKGHHILIDALKVLDERYGIRATLVIVGAASEEGDCSRELQSSLERSGRSVDVVLAGDVPQTALGLYYNAADVTCLASSKEGRPNVLIESLACGTPVVATNVWGNPEIVTDVRVGTLVERSPEAFAKALAEALFHAYDRDFVRRFSETFSWEESVDRILARYSEQGSKAHGGE</sequence>
<evidence type="ECO:0000313" key="4">
    <source>
        <dbReference type="Proteomes" id="UP000254701"/>
    </source>
</evidence>
<proteinExistence type="predicted"/>
<gene>
    <name evidence="3" type="primary">mfpsA_2</name>
    <name evidence="3" type="ORF">NCTC10684_05080</name>
</gene>
<dbReference type="RefSeq" id="WP_115734098.1">
    <property type="nucleotide sequence ID" value="NZ_BAAAVY010000009.1"/>
</dbReference>
<protein>
    <submittedName>
        <fullName evidence="3">Mannosylfructose-phosphate synthase</fullName>
        <ecNumber evidence="3">2.4.1.246</ecNumber>
    </submittedName>
</protein>
<keyword evidence="3" id="KW-0328">Glycosyltransferase</keyword>
<dbReference type="PANTHER" id="PTHR45947:SF15">
    <property type="entry name" value="TEICHURONIC ACID BIOSYNTHESIS GLYCOSYLTRANSFERASE TUAC-RELATED"/>
    <property type="match status" value="1"/>
</dbReference>
<dbReference type="Gene3D" id="3.40.50.2000">
    <property type="entry name" value="Glycogen Phosphorylase B"/>
    <property type="match status" value="2"/>
</dbReference>
<dbReference type="InterPro" id="IPR050194">
    <property type="entry name" value="Glycosyltransferase_grp1"/>
</dbReference>
<dbReference type="GO" id="GO:0103011">
    <property type="term" value="F:mannosylfructose-phosphate synthase activity"/>
    <property type="evidence" value="ECO:0007669"/>
    <property type="project" value="UniProtKB-EC"/>
</dbReference>
<dbReference type="EC" id="2.4.1.246" evidence="3"/>
<reference evidence="3 4" key="1">
    <citation type="submission" date="2018-06" db="EMBL/GenBank/DDBJ databases">
        <authorList>
            <consortium name="Pathogen Informatics"/>
            <person name="Doyle S."/>
        </authorList>
    </citation>
    <scope>NUCLEOTIDE SEQUENCE [LARGE SCALE GENOMIC DNA]</scope>
    <source>
        <strain evidence="3 4">NCTC10684</strain>
    </source>
</reference>
<dbReference type="SUPFAM" id="SSF53756">
    <property type="entry name" value="UDP-Glycosyltransferase/glycogen phosphorylase"/>
    <property type="match status" value="1"/>
</dbReference>
<dbReference type="AlphaFoldDB" id="A0A381IJK8"/>
<accession>A0A381IJK8</accession>
<keyword evidence="3" id="KW-0808">Transferase</keyword>
<dbReference type="OrthoDB" id="9790710at2"/>
<dbReference type="EMBL" id="UFSM01000002">
    <property type="protein sequence ID" value="SUY28303.1"/>
    <property type="molecule type" value="Genomic_DNA"/>
</dbReference>
<dbReference type="Pfam" id="PF00534">
    <property type="entry name" value="Glycos_transf_1"/>
    <property type="match status" value="1"/>
</dbReference>
<dbReference type="Pfam" id="PF13439">
    <property type="entry name" value="Glyco_transf_4"/>
    <property type="match status" value="1"/>
</dbReference>
<name>A0A381IJK8_AMIAI</name>
<feature type="domain" description="Glycosyl transferase family 1" evidence="1">
    <location>
        <begin position="294"/>
        <end position="443"/>
    </location>
</feature>
<organism evidence="3 4">
    <name type="scientific">Aminobacter aminovorans</name>
    <name type="common">Chelatobacter heintzii</name>
    <dbReference type="NCBI Taxonomy" id="83263"/>
    <lineage>
        <taxon>Bacteria</taxon>
        <taxon>Pseudomonadati</taxon>
        <taxon>Pseudomonadota</taxon>
        <taxon>Alphaproteobacteria</taxon>
        <taxon>Hyphomicrobiales</taxon>
        <taxon>Phyllobacteriaceae</taxon>
        <taxon>Aminobacter</taxon>
    </lineage>
</organism>
<dbReference type="InterPro" id="IPR028098">
    <property type="entry name" value="Glyco_trans_4-like_N"/>
</dbReference>
<evidence type="ECO:0000259" key="1">
    <source>
        <dbReference type="Pfam" id="PF00534"/>
    </source>
</evidence>
<feature type="domain" description="Glycosyltransferase subfamily 4-like N-terminal" evidence="2">
    <location>
        <begin position="143"/>
        <end position="275"/>
    </location>
</feature>
<dbReference type="PANTHER" id="PTHR45947">
    <property type="entry name" value="SULFOQUINOVOSYL TRANSFERASE SQD2"/>
    <property type="match status" value="1"/>
</dbReference>
<dbReference type="Proteomes" id="UP000254701">
    <property type="component" value="Unassembled WGS sequence"/>
</dbReference>
<dbReference type="InterPro" id="IPR001296">
    <property type="entry name" value="Glyco_trans_1"/>
</dbReference>
<evidence type="ECO:0000313" key="3">
    <source>
        <dbReference type="EMBL" id="SUY28303.1"/>
    </source>
</evidence>
<evidence type="ECO:0000259" key="2">
    <source>
        <dbReference type="Pfam" id="PF13439"/>
    </source>
</evidence>